<accession>A0A4C1SEX8</accession>
<evidence type="ECO:0000313" key="3">
    <source>
        <dbReference type="Proteomes" id="UP000299102"/>
    </source>
</evidence>
<evidence type="ECO:0000313" key="2">
    <source>
        <dbReference type="EMBL" id="GBP00709.1"/>
    </source>
</evidence>
<dbReference type="AlphaFoldDB" id="A0A4C1SEX8"/>
<proteinExistence type="predicted"/>
<feature type="region of interest" description="Disordered" evidence="1">
    <location>
        <begin position="1"/>
        <end position="53"/>
    </location>
</feature>
<keyword evidence="3" id="KW-1185">Reference proteome</keyword>
<evidence type="ECO:0000256" key="1">
    <source>
        <dbReference type="SAM" id="MobiDB-lite"/>
    </source>
</evidence>
<sequence>MAVDRDLSSDHDGDFSPDTGSDCCEPIRELESVSTNQKDLDNNDMSVSEAQPNISNKKRALWKYRRMKKTKTQGKQRVMENKF</sequence>
<dbReference type="EMBL" id="BGZK01000006">
    <property type="protein sequence ID" value="GBP00709.1"/>
    <property type="molecule type" value="Genomic_DNA"/>
</dbReference>
<organism evidence="2 3">
    <name type="scientific">Eumeta variegata</name>
    <name type="common">Bagworm moth</name>
    <name type="synonym">Eumeta japonica</name>
    <dbReference type="NCBI Taxonomy" id="151549"/>
    <lineage>
        <taxon>Eukaryota</taxon>
        <taxon>Metazoa</taxon>
        <taxon>Ecdysozoa</taxon>
        <taxon>Arthropoda</taxon>
        <taxon>Hexapoda</taxon>
        <taxon>Insecta</taxon>
        <taxon>Pterygota</taxon>
        <taxon>Neoptera</taxon>
        <taxon>Endopterygota</taxon>
        <taxon>Lepidoptera</taxon>
        <taxon>Glossata</taxon>
        <taxon>Ditrysia</taxon>
        <taxon>Tineoidea</taxon>
        <taxon>Psychidae</taxon>
        <taxon>Oiketicinae</taxon>
        <taxon>Eumeta</taxon>
    </lineage>
</organism>
<gene>
    <name evidence="2" type="ORF">EVAR_76951_1</name>
</gene>
<name>A0A4C1SEX8_EUMVA</name>
<protein>
    <submittedName>
        <fullName evidence="2">Uncharacterized protein</fullName>
    </submittedName>
</protein>
<comment type="caution">
    <text evidence="2">The sequence shown here is derived from an EMBL/GenBank/DDBJ whole genome shotgun (WGS) entry which is preliminary data.</text>
</comment>
<dbReference type="Proteomes" id="UP000299102">
    <property type="component" value="Unassembled WGS sequence"/>
</dbReference>
<reference evidence="2 3" key="1">
    <citation type="journal article" date="2019" name="Commun. Biol.">
        <title>The bagworm genome reveals a unique fibroin gene that provides high tensile strength.</title>
        <authorList>
            <person name="Kono N."/>
            <person name="Nakamura H."/>
            <person name="Ohtoshi R."/>
            <person name="Tomita M."/>
            <person name="Numata K."/>
            <person name="Arakawa K."/>
        </authorList>
    </citation>
    <scope>NUCLEOTIDE SEQUENCE [LARGE SCALE GENOMIC DNA]</scope>
</reference>
<feature type="compositionally biased region" description="Basic and acidic residues" evidence="1">
    <location>
        <begin position="1"/>
        <end position="14"/>
    </location>
</feature>
<feature type="compositionally biased region" description="Polar residues" evidence="1">
    <location>
        <begin position="32"/>
        <end position="53"/>
    </location>
</feature>